<evidence type="ECO:0000256" key="9">
    <source>
        <dbReference type="RuleBase" id="RU362042"/>
    </source>
</evidence>
<evidence type="ECO:0000256" key="8">
    <source>
        <dbReference type="RuleBase" id="RU003993"/>
    </source>
</evidence>
<evidence type="ECO:0000256" key="5">
    <source>
        <dbReference type="ARBA" id="ARBA00022670"/>
    </source>
</evidence>
<dbReference type="InterPro" id="IPR036286">
    <property type="entry name" value="LexA/Signal_pep-like_sf"/>
</dbReference>
<evidence type="ECO:0000256" key="3">
    <source>
        <dbReference type="ARBA" id="ARBA00013208"/>
    </source>
</evidence>
<dbReference type="PRINTS" id="PR00727">
    <property type="entry name" value="LEADERPTASE"/>
</dbReference>
<dbReference type="InterPro" id="IPR000223">
    <property type="entry name" value="Pept_S26A_signal_pept_1"/>
</dbReference>
<keyword evidence="8" id="KW-0472">Membrane</keyword>
<dbReference type="GO" id="GO:0004252">
    <property type="term" value="F:serine-type endopeptidase activity"/>
    <property type="evidence" value="ECO:0007669"/>
    <property type="project" value="InterPro"/>
</dbReference>
<dbReference type="Proteomes" id="UP000325797">
    <property type="component" value="Chromosome"/>
</dbReference>
<dbReference type="PROSITE" id="PS00501">
    <property type="entry name" value="SPASE_I_1"/>
    <property type="match status" value="1"/>
</dbReference>
<dbReference type="InterPro" id="IPR019533">
    <property type="entry name" value="Peptidase_S26"/>
</dbReference>
<proteinExistence type="inferred from homology"/>
<dbReference type="GO" id="GO:0016020">
    <property type="term" value="C:membrane"/>
    <property type="evidence" value="ECO:0007669"/>
    <property type="project" value="UniProtKB-SubCell"/>
</dbReference>
<dbReference type="PANTHER" id="PTHR43390">
    <property type="entry name" value="SIGNAL PEPTIDASE I"/>
    <property type="match status" value="1"/>
</dbReference>
<evidence type="ECO:0000256" key="7">
    <source>
        <dbReference type="PIRSR" id="PIRSR600223-1"/>
    </source>
</evidence>
<comment type="subcellular location">
    <subcellularLocation>
        <location evidence="9">Membrane</location>
        <topology evidence="9">Single-pass type II membrane protein</topology>
    </subcellularLocation>
</comment>
<dbReference type="CDD" id="cd06530">
    <property type="entry name" value="S26_SPase_I"/>
    <property type="match status" value="1"/>
</dbReference>
<protein>
    <recommendedName>
        <fullName evidence="4 8">Signal peptidase I</fullName>
        <ecNumber evidence="3 8">3.4.21.89</ecNumber>
    </recommendedName>
</protein>
<evidence type="ECO:0000256" key="6">
    <source>
        <dbReference type="ARBA" id="ARBA00022801"/>
    </source>
</evidence>
<keyword evidence="12" id="KW-1185">Reference proteome</keyword>
<feature type="transmembrane region" description="Helical" evidence="8">
    <location>
        <begin position="51"/>
        <end position="70"/>
    </location>
</feature>
<dbReference type="SUPFAM" id="SSF51306">
    <property type="entry name" value="LexA/Signal peptidase"/>
    <property type="match status" value="1"/>
</dbReference>
<dbReference type="GO" id="GO:0006465">
    <property type="term" value="P:signal peptide processing"/>
    <property type="evidence" value="ECO:0007669"/>
    <property type="project" value="InterPro"/>
</dbReference>
<keyword evidence="8" id="KW-0812">Transmembrane</keyword>
<feature type="transmembrane region" description="Helical" evidence="8">
    <location>
        <begin position="90"/>
        <end position="109"/>
    </location>
</feature>
<evidence type="ECO:0000259" key="10">
    <source>
        <dbReference type="Pfam" id="PF10502"/>
    </source>
</evidence>
<gene>
    <name evidence="11" type="ORF">FRZ61_05070</name>
</gene>
<dbReference type="PROSITE" id="PS00760">
    <property type="entry name" value="SPASE_I_2"/>
    <property type="match status" value="1"/>
</dbReference>
<feature type="active site" evidence="7">
    <location>
        <position position="158"/>
    </location>
</feature>
<keyword evidence="6 8" id="KW-0378">Hydrolase</keyword>
<accession>A0A5J6MWM3</accession>
<feature type="active site" evidence="7">
    <location>
        <position position="118"/>
    </location>
</feature>
<reference evidence="11 12" key="1">
    <citation type="submission" date="2019-08" db="EMBL/GenBank/DDBJ databases">
        <title>Hyperibacter terrae gen. nov., sp. nov. and Hyperibacter viscosus sp. nov., two new members in the family Rhodospirillaceae isolated from the rhizosphere of Hypericum perforatum.</title>
        <authorList>
            <person name="Noviana Z."/>
        </authorList>
    </citation>
    <scope>NUCLEOTIDE SEQUENCE [LARGE SCALE GENOMIC DNA]</scope>
    <source>
        <strain evidence="11 12">R5959</strain>
    </source>
</reference>
<evidence type="ECO:0000256" key="2">
    <source>
        <dbReference type="ARBA" id="ARBA00009370"/>
    </source>
</evidence>
<dbReference type="NCBIfam" id="TIGR02227">
    <property type="entry name" value="sigpep_I_bact"/>
    <property type="match status" value="1"/>
</dbReference>
<dbReference type="PANTHER" id="PTHR43390:SF1">
    <property type="entry name" value="CHLOROPLAST PROCESSING PEPTIDASE"/>
    <property type="match status" value="1"/>
</dbReference>
<dbReference type="InterPro" id="IPR019758">
    <property type="entry name" value="Pept_S26A_signal_pept_1_CS"/>
</dbReference>
<dbReference type="Pfam" id="PF10502">
    <property type="entry name" value="Peptidase_S26"/>
    <property type="match status" value="1"/>
</dbReference>
<dbReference type="PROSITE" id="PS00761">
    <property type="entry name" value="SPASE_I_3"/>
    <property type="match status" value="1"/>
</dbReference>
<dbReference type="KEGG" id="hadh:FRZ61_05070"/>
<comment type="similarity">
    <text evidence="2 9">Belongs to the peptidase S26 family.</text>
</comment>
<evidence type="ECO:0000313" key="11">
    <source>
        <dbReference type="EMBL" id="QEX20590.1"/>
    </source>
</evidence>
<keyword evidence="8" id="KW-1133">Transmembrane helix</keyword>
<sequence length="282" mass="31605">MAVLLSFLVSGLGQLYCGRPGRALLLVVVTVLLVPLVYLPTLVDRQAYGHFSWIFLALVALVIMRLYVMVDAWLVARHTGALRLRWYNRWYIYAGIALIGSALGLVTPFHSYSIPSASMAPALLPGDFVLTKPYWSDSRKPLVGDIAIVKHDGTFFVKRIVAVGGDRVQMIGGRLTINGVALPRDMVGNLRFNDVDMTLYRESLPDGRNYRIMELSDHEFLDDTAAFTVPLASYFVLGDNRDNSRDSRVMKEFGYMPAESMVARVLVVWWAKDWGRIGTTPE</sequence>
<dbReference type="EMBL" id="CP042582">
    <property type="protein sequence ID" value="QEX20590.1"/>
    <property type="molecule type" value="Genomic_DNA"/>
</dbReference>
<comment type="caution">
    <text evidence="9">Lacks conserved residue(s) required for the propagation of feature annotation.</text>
</comment>
<name>A0A5J6MWM3_9PROT</name>
<dbReference type="AlphaFoldDB" id="A0A5J6MWM3"/>
<organism evidence="11 12">
    <name type="scientific">Hypericibacter adhaerens</name>
    <dbReference type="NCBI Taxonomy" id="2602016"/>
    <lineage>
        <taxon>Bacteria</taxon>
        <taxon>Pseudomonadati</taxon>
        <taxon>Pseudomonadota</taxon>
        <taxon>Alphaproteobacteria</taxon>
        <taxon>Rhodospirillales</taxon>
        <taxon>Dongiaceae</taxon>
        <taxon>Hypericibacter</taxon>
    </lineage>
</organism>
<dbReference type="GO" id="GO:0009003">
    <property type="term" value="F:signal peptidase activity"/>
    <property type="evidence" value="ECO:0007669"/>
    <property type="project" value="UniProtKB-EC"/>
</dbReference>
<evidence type="ECO:0000256" key="1">
    <source>
        <dbReference type="ARBA" id="ARBA00000677"/>
    </source>
</evidence>
<evidence type="ECO:0000256" key="4">
    <source>
        <dbReference type="ARBA" id="ARBA00019232"/>
    </source>
</evidence>
<dbReference type="InterPro" id="IPR019756">
    <property type="entry name" value="Pept_S26A_signal_pept_1_Ser-AS"/>
</dbReference>
<feature type="domain" description="Peptidase S26" evidence="10">
    <location>
        <begin position="89"/>
        <end position="270"/>
    </location>
</feature>
<dbReference type="InterPro" id="IPR019757">
    <property type="entry name" value="Pept_S26A_signal_pept_1_Lys-AS"/>
</dbReference>
<dbReference type="EC" id="3.4.21.89" evidence="3 8"/>
<dbReference type="Gene3D" id="2.10.109.10">
    <property type="entry name" value="Umud Fragment, subunit A"/>
    <property type="match status" value="1"/>
</dbReference>
<comment type="catalytic activity">
    <reaction evidence="1 8">
        <text>Cleavage of hydrophobic, N-terminal signal or leader sequences from secreted and periplasmic proteins.</text>
        <dbReference type="EC" id="3.4.21.89"/>
    </reaction>
</comment>
<feature type="transmembrane region" description="Helical" evidence="8">
    <location>
        <begin position="23"/>
        <end position="39"/>
    </location>
</feature>
<evidence type="ECO:0000313" key="12">
    <source>
        <dbReference type="Proteomes" id="UP000325797"/>
    </source>
</evidence>
<keyword evidence="5 8" id="KW-0645">Protease</keyword>